<dbReference type="EMBL" id="PKMF04000416">
    <property type="protein sequence ID" value="KAK7832925.1"/>
    <property type="molecule type" value="Genomic_DNA"/>
</dbReference>
<dbReference type="GO" id="GO:0003676">
    <property type="term" value="F:nucleic acid binding"/>
    <property type="evidence" value="ECO:0007669"/>
    <property type="project" value="InterPro"/>
</dbReference>
<evidence type="ECO:0000313" key="5">
    <source>
        <dbReference type="EMBL" id="KAK7832925.1"/>
    </source>
</evidence>
<evidence type="ECO:0000313" key="6">
    <source>
        <dbReference type="Proteomes" id="UP000237347"/>
    </source>
</evidence>
<dbReference type="PANTHER" id="PTHR31286:SF99">
    <property type="entry name" value="DUF4283 DOMAIN-CONTAINING PROTEIN"/>
    <property type="match status" value="1"/>
</dbReference>
<evidence type="ECO:0000313" key="4">
    <source>
        <dbReference type="EMBL" id="KAK7813679.1"/>
    </source>
</evidence>
<feature type="domain" description="CCHC-type" evidence="3">
    <location>
        <begin position="44"/>
        <end position="57"/>
    </location>
</feature>
<sequence length="107" mass="12017">MTTGSRGSYDRLCIQVDLDKPLIDIIKIGSLKQRVMYKGISSLCFCCGRIGHKKDNCSYQVLPKVAETVRVDNTPTPSNERKAEDTSESNYGSWMIITKRKNSVRNG</sequence>
<dbReference type="PANTHER" id="PTHR31286">
    <property type="entry name" value="GLYCINE-RICH CELL WALL STRUCTURAL PROTEIN 1.8-LIKE"/>
    <property type="match status" value="1"/>
</dbReference>
<name>A0AAW0IGK9_QUESU</name>
<comment type="caution">
    <text evidence="4">The sequence shown here is derived from an EMBL/GenBank/DDBJ whole genome shotgun (WGS) entry which is preliminary data.</text>
</comment>
<gene>
    <name evidence="4" type="ORF">CFP56_004508</name>
    <name evidence="5" type="ORF">CFP56_026076</name>
</gene>
<reference evidence="4 6" key="2">
    <citation type="journal article" date="2018" name="Sci. Data">
        <title>The draft genome sequence of cork oak.</title>
        <authorList>
            <person name="Ramos A.M."/>
            <person name="Usie A."/>
            <person name="Barbosa P."/>
            <person name="Barros P.M."/>
            <person name="Capote T."/>
            <person name="Chaves I."/>
            <person name="Simoes F."/>
            <person name="Abreu I."/>
            <person name="Carrasquinho I."/>
            <person name="Faro C."/>
            <person name="Guimaraes J.B."/>
            <person name="Mendonca D."/>
            <person name="Nobrega F."/>
            <person name="Rodrigues L."/>
            <person name="Saibo N.J.M."/>
            <person name="Varela M.C."/>
            <person name="Egas C."/>
            <person name="Matos J."/>
            <person name="Miguel C.M."/>
            <person name="Oliveira M.M."/>
            <person name="Ricardo C.P."/>
            <person name="Goncalves S."/>
        </authorList>
    </citation>
    <scope>NUCLEOTIDE SEQUENCE [LARGE SCALE GENOMIC DNA]</scope>
    <source>
        <strain evidence="6">cv. HL8</strain>
        <strain evidence="4">HL8</strain>
    </source>
</reference>
<keyword evidence="1" id="KW-0863">Zinc-finger</keyword>
<evidence type="ECO:0000259" key="3">
    <source>
        <dbReference type="PROSITE" id="PS50158"/>
    </source>
</evidence>
<feature type="region of interest" description="Disordered" evidence="2">
    <location>
        <begin position="71"/>
        <end position="90"/>
    </location>
</feature>
<keyword evidence="1" id="KW-0862">Zinc</keyword>
<dbReference type="EMBL" id="PKMF04001200">
    <property type="protein sequence ID" value="KAK7813679.1"/>
    <property type="molecule type" value="Genomic_DNA"/>
</dbReference>
<dbReference type="Proteomes" id="UP000237347">
    <property type="component" value="Unassembled WGS sequence"/>
</dbReference>
<evidence type="ECO:0000256" key="2">
    <source>
        <dbReference type="SAM" id="MobiDB-lite"/>
    </source>
</evidence>
<reference evidence="4" key="1">
    <citation type="submission" date="2017-12" db="EMBL/GenBank/DDBJ databases">
        <authorList>
            <person name="Barbosa P."/>
            <person name="Usie A."/>
            <person name="Ramos A.M."/>
        </authorList>
    </citation>
    <scope>NUCLEOTIDE SEQUENCE</scope>
    <source>
        <strain evidence="4">HL8</strain>
        <tissue evidence="4">Leaves</tissue>
    </source>
</reference>
<dbReference type="AlphaFoldDB" id="A0AAW0IGK9"/>
<reference evidence="4" key="3">
    <citation type="submission" date="2023-07" db="EMBL/GenBank/DDBJ databases">
        <title>An improved reference 1 genome and first organelle genomes of Quercus suber.</title>
        <authorList>
            <consortium name="Genosuber Consortium"/>
            <person name="Usie A."/>
            <person name="Serra O."/>
            <person name="Barros P."/>
        </authorList>
    </citation>
    <scope>NUCLEOTIDE SEQUENCE</scope>
    <source>
        <strain evidence="4">HL8</strain>
        <tissue evidence="4">Leaves</tissue>
    </source>
</reference>
<dbReference type="InterPro" id="IPR040256">
    <property type="entry name" value="At4g02000-like"/>
</dbReference>
<dbReference type="PROSITE" id="PS50158">
    <property type="entry name" value="ZF_CCHC"/>
    <property type="match status" value="1"/>
</dbReference>
<keyword evidence="6" id="KW-1185">Reference proteome</keyword>
<dbReference type="InterPro" id="IPR001878">
    <property type="entry name" value="Znf_CCHC"/>
</dbReference>
<keyword evidence="1" id="KW-0479">Metal-binding</keyword>
<dbReference type="GO" id="GO:0008270">
    <property type="term" value="F:zinc ion binding"/>
    <property type="evidence" value="ECO:0007669"/>
    <property type="project" value="UniProtKB-KW"/>
</dbReference>
<accession>A0AAW0IGK9</accession>
<organism evidence="4 6">
    <name type="scientific">Quercus suber</name>
    <name type="common">Cork oak</name>
    <dbReference type="NCBI Taxonomy" id="58331"/>
    <lineage>
        <taxon>Eukaryota</taxon>
        <taxon>Viridiplantae</taxon>
        <taxon>Streptophyta</taxon>
        <taxon>Embryophyta</taxon>
        <taxon>Tracheophyta</taxon>
        <taxon>Spermatophyta</taxon>
        <taxon>Magnoliopsida</taxon>
        <taxon>eudicotyledons</taxon>
        <taxon>Gunneridae</taxon>
        <taxon>Pentapetalae</taxon>
        <taxon>rosids</taxon>
        <taxon>fabids</taxon>
        <taxon>Fagales</taxon>
        <taxon>Fagaceae</taxon>
        <taxon>Quercus</taxon>
    </lineage>
</organism>
<proteinExistence type="predicted"/>
<protein>
    <recommendedName>
        <fullName evidence="3">CCHC-type domain-containing protein</fullName>
    </recommendedName>
</protein>
<evidence type="ECO:0000256" key="1">
    <source>
        <dbReference type="PROSITE-ProRule" id="PRU00047"/>
    </source>
</evidence>